<sequence length="877" mass="89496">MGSQDRLRKALDQLLYLPHLQAQHDQPSLPAVGGGGGTPPGKGRPWDRTDLFRRLATFKSSTWFCKPACIGPVECARRGWMNTGPDLLTCEFCKAKLSCPIAPDLLPEEAAAAGERFLGGLSAAHDAACPWRAATSAASLLQFPPLTQEAVRRDFETRCAALQRLLCLPPAAAEPYDSLAEAAGEERLAQLLLHGLPAQAAQQQQQEQASPDAARAAAGDGVALLGSVAFEARARLLALCGWDLKLMSTAAKPAAGSGDAAADGAAARDDHGLPAHVGPESAALECGLCSAKAGLWAFFPQCKPHVLQAARRRGGAGGTVASPSSAAVAKTALSRNVAADIGTTIAGGAMQTGGGAAGAAPFSAPAAPAFGARAQNGTAAPAAAAGQQQDATAAAAPFGAGGTSGASLPVFGIAALQAAAPAAGAARRDPVGLGGASIKRKQPDFSWSAVMADIDAKAAAEKRSRGGAAAGGAAAAQAGSSASASGGARGGTTAAAPATAQQQRAAAIAAGKYAGAAATPLDPLLLHRPFCPWVNGSQAGEKEGRCGWRWCLQQLAAAALLTGAAAAAGAGSDGHEDGSGGEGEGEGGSRPRWNPAAMLRSCLQQGKYALVDAGLPDSPRQQHASQLLEALRSALPEGAKVDAIFLTHTHPDHVGALPLLLEAFPDAPVLVHEYEANMLNGEAHWVPPGGFASRFAHWVGALPAEPVQVPKGRLAVLEEPLFELSAWGFPELVYVISFGHTPGHLSLLHVPTRTFIAGDAVTFLRPTLALANATRDADDTRVVRTFKSPIAALPGLTLRAAPHVLCLTGCDRETVTITSCTLTSALPFDRLIASHDYAPAGERGGWTPAEMEAWVATRSACQKALAAVSQGVEDEHR</sequence>
<dbReference type="Proteomes" id="UP000239649">
    <property type="component" value="Unassembled WGS sequence"/>
</dbReference>
<dbReference type="SUPFAM" id="SSF56281">
    <property type="entry name" value="Metallo-hydrolase/oxidoreductase"/>
    <property type="match status" value="1"/>
</dbReference>
<accession>A0A2P6VBW6</accession>
<evidence type="ECO:0000313" key="6">
    <source>
        <dbReference type="Proteomes" id="UP000239649"/>
    </source>
</evidence>
<evidence type="ECO:0000256" key="3">
    <source>
        <dbReference type="SAM" id="MobiDB-lite"/>
    </source>
</evidence>
<feature type="domain" description="Metallo-beta-lactamase" evidence="4">
    <location>
        <begin position="594"/>
        <end position="796"/>
    </location>
</feature>
<comment type="subcellular location">
    <subcellularLocation>
        <location evidence="1">Nucleus</location>
    </subcellularLocation>
</comment>
<keyword evidence="2" id="KW-0539">Nucleus</keyword>
<dbReference type="Pfam" id="PF07967">
    <property type="entry name" value="zf-C3HC"/>
    <property type="match status" value="1"/>
</dbReference>
<evidence type="ECO:0000259" key="4">
    <source>
        <dbReference type="SMART" id="SM00849"/>
    </source>
</evidence>
<gene>
    <name evidence="5" type="ORF">C2E20_5052</name>
</gene>
<dbReference type="GO" id="GO:0005634">
    <property type="term" value="C:nucleus"/>
    <property type="evidence" value="ECO:0007669"/>
    <property type="project" value="UniProtKB-SubCell"/>
</dbReference>
<feature type="region of interest" description="Disordered" evidence="3">
    <location>
        <begin position="26"/>
        <end position="46"/>
    </location>
</feature>
<dbReference type="PANTHER" id="PTHR15835:SF6">
    <property type="entry name" value="ZINC FINGER C3HC-TYPE PROTEIN 1"/>
    <property type="match status" value="1"/>
</dbReference>
<proteinExistence type="predicted"/>
<dbReference type="Gene3D" id="3.60.15.10">
    <property type="entry name" value="Ribonuclease Z/Hydroxyacylglutathione hydrolase-like"/>
    <property type="match status" value="1"/>
</dbReference>
<protein>
    <submittedName>
        <fullName evidence="5">C3HC zinc finger-isoform 2</fullName>
    </submittedName>
</protein>
<dbReference type="SMART" id="SM00849">
    <property type="entry name" value="Lactamase_B"/>
    <property type="match status" value="1"/>
</dbReference>
<dbReference type="EMBL" id="LHPF02000014">
    <property type="protein sequence ID" value="PSC71587.1"/>
    <property type="molecule type" value="Genomic_DNA"/>
</dbReference>
<comment type="caution">
    <text evidence="5">The sequence shown here is derived from an EMBL/GenBank/DDBJ whole genome shotgun (WGS) entry which is preliminary data.</text>
</comment>
<organism evidence="5 6">
    <name type="scientific">Micractinium conductrix</name>
    <dbReference type="NCBI Taxonomy" id="554055"/>
    <lineage>
        <taxon>Eukaryota</taxon>
        <taxon>Viridiplantae</taxon>
        <taxon>Chlorophyta</taxon>
        <taxon>core chlorophytes</taxon>
        <taxon>Trebouxiophyceae</taxon>
        <taxon>Chlorellales</taxon>
        <taxon>Chlorellaceae</taxon>
        <taxon>Chlorella clade</taxon>
        <taxon>Micractinium</taxon>
    </lineage>
</organism>
<keyword evidence="6" id="KW-1185">Reference proteome</keyword>
<dbReference type="PANTHER" id="PTHR15835">
    <property type="entry name" value="NUCLEAR-INTERACTING PARTNER OF ALK"/>
    <property type="match status" value="1"/>
</dbReference>
<evidence type="ECO:0000256" key="1">
    <source>
        <dbReference type="ARBA" id="ARBA00004123"/>
    </source>
</evidence>
<name>A0A2P6VBW6_9CHLO</name>
<dbReference type="GO" id="GO:0008270">
    <property type="term" value="F:zinc ion binding"/>
    <property type="evidence" value="ECO:0007669"/>
    <property type="project" value="InterPro"/>
</dbReference>
<evidence type="ECO:0000313" key="5">
    <source>
        <dbReference type="EMBL" id="PSC71587.1"/>
    </source>
</evidence>
<dbReference type="OrthoDB" id="515567at2759"/>
<dbReference type="InterPro" id="IPR001279">
    <property type="entry name" value="Metallo-B-lactamas"/>
</dbReference>
<evidence type="ECO:0000256" key="2">
    <source>
        <dbReference type="ARBA" id="ARBA00023242"/>
    </source>
</evidence>
<reference evidence="5 6" key="1">
    <citation type="journal article" date="2018" name="Plant J.">
        <title>Genome sequences of Chlorella sorokiniana UTEX 1602 and Micractinium conductrix SAG 241.80: implications to maltose excretion by a green alga.</title>
        <authorList>
            <person name="Arriola M.B."/>
            <person name="Velmurugan N."/>
            <person name="Zhang Y."/>
            <person name="Plunkett M.H."/>
            <person name="Hondzo H."/>
            <person name="Barney B.M."/>
        </authorList>
    </citation>
    <scope>NUCLEOTIDE SEQUENCE [LARGE SCALE GENOMIC DNA]</scope>
    <source>
        <strain evidence="5 6">SAG 241.80</strain>
    </source>
</reference>
<feature type="region of interest" description="Disordered" evidence="3">
    <location>
        <begin position="568"/>
        <end position="594"/>
    </location>
</feature>
<dbReference type="Pfam" id="PF00753">
    <property type="entry name" value="Lactamase_B"/>
    <property type="match status" value="1"/>
</dbReference>
<dbReference type="InterPro" id="IPR012935">
    <property type="entry name" value="NuBaID_N"/>
</dbReference>
<dbReference type="InterPro" id="IPR036866">
    <property type="entry name" value="RibonucZ/Hydroxyglut_hydro"/>
</dbReference>
<dbReference type="STRING" id="554055.A0A2P6VBW6"/>
<dbReference type="AlphaFoldDB" id="A0A2P6VBW6"/>